<dbReference type="Proteomes" id="UP000271469">
    <property type="component" value="Chromosome"/>
</dbReference>
<dbReference type="InterPro" id="IPR057037">
    <property type="entry name" value="TPR_rep_actino"/>
</dbReference>
<gene>
    <name evidence="3" type="ORF">D7316_03754</name>
</gene>
<evidence type="ECO:0000313" key="3">
    <source>
        <dbReference type="EMBL" id="AZG47146.1"/>
    </source>
</evidence>
<name>A0A3G8JQ99_9ACTN</name>
<reference evidence="3 4" key="1">
    <citation type="submission" date="2018-11" db="EMBL/GenBank/DDBJ databases">
        <title>Gordonia insulae sp. nov., isolated from an island soil.</title>
        <authorList>
            <person name="Kim Y.S."/>
            <person name="Kim S.B."/>
        </authorList>
    </citation>
    <scope>NUCLEOTIDE SEQUENCE [LARGE SCALE GENOMIC DNA]</scope>
    <source>
        <strain evidence="3 4">MMS17-SY073</strain>
    </source>
</reference>
<evidence type="ECO:0000259" key="2">
    <source>
        <dbReference type="Pfam" id="PF23275"/>
    </source>
</evidence>
<evidence type="ECO:0000313" key="4">
    <source>
        <dbReference type="Proteomes" id="UP000271469"/>
    </source>
</evidence>
<keyword evidence="4" id="KW-1185">Reference proteome</keyword>
<proteinExistence type="predicted"/>
<evidence type="ECO:0000256" key="1">
    <source>
        <dbReference type="SAM" id="MobiDB-lite"/>
    </source>
</evidence>
<dbReference type="AlphaFoldDB" id="A0A3G8JQ99"/>
<accession>A0A3G8JQ99</accession>
<dbReference type="OrthoDB" id="4760328at2"/>
<dbReference type="RefSeq" id="WP_124709555.1">
    <property type="nucleotide sequence ID" value="NZ_CP033972.1"/>
</dbReference>
<protein>
    <recommendedName>
        <fullName evidence="2">TPR repeat domain-containing protein</fullName>
    </recommendedName>
</protein>
<sequence>MGELDGVSLQEMKDIGERNPGALGDALRLMSIPNLQTVGGESGGMSRLPVGVRTLLQEKAFRTDTTVTNGQLRTFTDVPRLEDFKALNGLLGEGNQGLRLGADIDRGLLKQAAEIGGNMSPRGADTNYGNYHHTIDASDLRETVDAMFHNGAGDHQAVADFLTGDNMDVTVTAGSHYNADDHIWEVMTTKWEPDELGAKSVMNWFGDSAGAPGHEGVAAGRSMEAVSDFIVRHEHELTKLDLGDDQYTTFGQRNPELAQTIARSAAPFIGNYFGLPDDMLVNHTVGPLGKESDFSSLLCVLGTDGTAGEMMVRSSSAWENHIAHEFGDDPRQSGLGVAAGQMHRAVEAGIADLDTTLTDNHQWNENVDFNARGAKIDGVLALLQGSGVPGLSDAATIAGPAIKGMELGDPPGDPGEIKPWSSQIENYTDTHQQLTTGVPRSYLMMEPFLVDHPKLVDRNWNGDGKGPIDFFDSNGELDWNTVVENRSRFTAFYDQNLGVLDDNFNENTTSLVGGSQIDLSKEPEPNDARRPPS</sequence>
<dbReference type="KEGG" id="gom:D7316_03754"/>
<dbReference type="EMBL" id="CP033972">
    <property type="protein sequence ID" value="AZG47146.1"/>
    <property type="molecule type" value="Genomic_DNA"/>
</dbReference>
<dbReference type="Pfam" id="PF23275">
    <property type="entry name" value="TPR_23"/>
    <property type="match status" value="1"/>
</dbReference>
<organism evidence="3 4">
    <name type="scientific">Gordonia insulae</name>
    <dbReference type="NCBI Taxonomy" id="2420509"/>
    <lineage>
        <taxon>Bacteria</taxon>
        <taxon>Bacillati</taxon>
        <taxon>Actinomycetota</taxon>
        <taxon>Actinomycetes</taxon>
        <taxon>Mycobacteriales</taxon>
        <taxon>Gordoniaceae</taxon>
        <taxon>Gordonia</taxon>
    </lineage>
</organism>
<feature type="compositionally biased region" description="Basic and acidic residues" evidence="1">
    <location>
        <begin position="519"/>
        <end position="533"/>
    </location>
</feature>
<feature type="region of interest" description="Disordered" evidence="1">
    <location>
        <begin position="511"/>
        <end position="533"/>
    </location>
</feature>
<feature type="domain" description="TPR repeat" evidence="2">
    <location>
        <begin position="2"/>
        <end position="204"/>
    </location>
</feature>